<protein>
    <submittedName>
        <fullName evidence="1">Uncharacterized protein</fullName>
    </submittedName>
</protein>
<sequence>MHFQCWAKEIIISTTDNTQPPDLPFHDLTVLKVILPKWSTSIISNSSPNATPIFFAITP</sequence>
<proteinExistence type="predicted"/>
<evidence type="ECO:0000313" key="2">
    <source>
        <dbReference type="Proteomes" id="UP000022910"/>
    </source>
</evidence>
<dbReference type="EMBL" id="JEMT01016594">
    <property type="protein sequence ID" value="EXX70435.1"/>
    <property type="molecule type" value="Genomic_DNA"/>
</dbReference>
<accession>A0A015JSY0</accession>
<dbReference type="AlphaFoldDB" id="A0A015JSY0"/>
<gene>
    <name evidence="1" type="ORF">RirG_087550</name>
</gene>
<organism evidence="1 2">
    <name type="scientific">Rhizophagus irregularis (strain DAOM 197198w)</name>
    <name type="common">Glomus intraradices</name>
    <dbReference type="NCBI Taxonomy" id="1432141"/>
    <lineage>
        <taxon>Eukaryota</taxon>
        <taxon>Fungi</taxon>
        <taxon>Fungi incertae sedis</taxon>
        <taxon>Mucoromycota</taxon>
        <taxon>Glomeromycotina</taxon>
        <taxon>Glomeromycetes</taxon>
        <taxon>Glomerales</taxon>
        <taxon>Glomeraceae</taxon>
        <taxon>Rhizophagus</taxon>
    </lineage>
</organism>
<comment type="caution">
    <text evidence="1">The sequence shown here is derived from an EMBL/GenBank/DDBJ whole genome shotgun (WGS) entry which is preliminary data.</text>
</comment>
<dbReference type="Proteomes" id="UP000022910">
    <property type="component" value="Unassembled WGS sequence"/>
</dbReference>
<dbReference type="HOGENOM" id="CLU_2962025_0_0_1"/>
<keyword evidence="2" id="KW-1185">Reference proteome</keyword>
<reference evidence="1 2" key="1">
    <citation type="submission" date="2014-02" db="EMBL/GenBank/DDBJ databases">
        <title>Single nucleus genome sequencing reveals high similarity among nuclei of an endomycorrhizal fungus.</title>
        <authorList>
            <person name="Lin K."/>
            <person name="Geurts R."/>
            <person name="Zhang Z."/>
            <person name="Limpens E."/>
            <person name="Saunders D.G."/>
            <person name="Mu D."/>
            <person name="Pang E."/>
            <person name="Cao H."/>
            <person name="Cha H."/>
            <person name="Lin T."/>
            <person name="Zhou Q."/>
            <person name="Shang Y."/>
            <person name="Li Y."/>
            <person name="Ivanov S."/>
            <person name="Sharma T."/>
            <person name="Velzen R.V."/>
            <person name="Ruijter N.D."/>
            <person name="Aanen D.K."/>
            <person name="Win J."/>
            <person name="Kamoun S."/>
            <person name="Bisseling T."/>
            <person name="Huang S."/>
        </authorList>
    </citation>
    <scope>NUCLEOTIDE SEQUENCE [LARGE SCALE GENOMIC DNA]</scope>
    <source>
        <strain evidence="2">DAOM197198w</strain>
    </source>
</reference>
<name>A0A015JSY0_RHIIW</name>
<evidence type="ECO:0000313" key="1">
    <source>
        <dbReference type="EMBL" id="EXX70435.1"/>
    </source>
</evidence>